<sequence length="106" mass="12037">MKEGEDHKLAVMKVYVKRVEGYNNICKHIRIRNSSNSLKYLFWSSIFPKICLISRDLARSGSPSSSTITRRIDSATESQQPPNQTHICNSTGKQNQCNPKSKSLDH</sequence>
<accession>A0A7J6EF60</accession>
<reference evidence="2 3" key="1">
    <citation type="journal article" date="2020" name="bioRxiv">
        <title>Sequence and annotation of 42 cannabis genomes reveals extensive copy number variation in cannabinoid synthesis and pathogen resistance genes.</title>
        <authorList>
            <person name="Mckernan K.J."/>
            <person name="Helbert Y."/>
            <person name="Kane L.T."/>
            <person name="Ebling H."/>
            <person name="Zhang L."/>
            <person name="Liu B."/>
            <person name="Eaton Z."/>
            <person name="Mclaughlin S."/>
            <person name="Kingan S."/>
            <person name="Baybayan P."/>
            <person name="Concepcion G."/>
            <person name="Jordan M."/>
            <person name="Riva A."/>
            <person name="Barbazuk W."/>
            <person name="Harkins T."/>
        </authorList>
    </citation>
    <scope>NUCLEOTIDE SEQUENCE [LARGE SCALE GENOMIC DNA]</scope>
    <source>
        <strain evidence="3">cv. Jamaican Lion 4</strain>
        <tissue evidence="2">Leaf</tissue>
    </source>
</reference>
<dbReference type="AlphaFoldDB" id="A0A7J6EF60"/>
<feature type="compositionally biased region" description="Polar residues" evidence="1">
    <location>
        <begin position="61"/>
        <end position="106"/>
    </location>
</feature>
<comment type="caution">
    <text evidence="2">The sequence shown here is derived from an EMBL/GenBank/DDBJ whole genome shotgun (WGS) entry which is preliminary data.</text>
</comment>
<evidence type="ECO:0000313" key="3">
    <source>
        <dbReference type="Proteomes" id="UP000525078"/>
    </source>
</evidence>
<gene>
    <name evidence="2" type="ORF">F8388_002318</name>
</gene>
<evidence type="ECO:0000256" key="1">
    <source>
        <dbReference type="SAM" id="MobiDB-lite"/>
    </source>
</evidence>
<dbReference type="Proteomes" id="UP000525078">
    <property type="component" value="Unassembled WGS sequence"/>
</dbReference>
<protein>
    <submittedName>
        <fullName evidence="2">Uncharacterized protein</fullName>
    </submittedName>
</protein>
<name>A0A7J6EF60_CANSA</name>
<dbReference type="EMBL" id="JAATIP010000241">
    <property type="protein sequence ID" value="KAF4357113.1"/>
    <property type="molecule type" value="Genomic_DNA"/>
</dbReference>
<evidence type="ECO:0000313" key="2">
    <source>
        <dbReference type="EMBL" id="KAF4357113.1"/>
    </source>
</evidence>
<organism evidence="2 3">
    <name type="scientific">Cannabis sativa</name>
    <name type="common">Hemp</name>
    <name type="synonym">Marijuana</name>
    <dbReference type="NCBI Taxonomy" id="3483"/>
    <lineage>
        <taxon>Eukaryota</taxon>
        <taxon>Viridiplantae</taxon>
        <taxon>Streptophyta</taxon>
        <taxon>Embryophyta</taxon>
        <taxon>Tracheophyta</taxon>
        <taxon>Spermatophyta</taxon>
        <taxon>Magnoliopsida</taxon>
        <taxon>eudicotyledons</taxon>
        <taxon>Gunneridae</taxon>
        <taxon>Pentapetalae</taxon>
        <taxon>rosids</taxon>
        <taxon>fabids</taxon>
        <taxon>Rosales</taxon>
        <taxon>Cannabaceae</taxon>
        <taxon>Cannabis</taxon>
    </lineage>
</organism>
<proteinExistence type="predicted"/>
<feature type="region of interest" description="Disordered" evidence="1">
    <location>
        <begin position="58"/>
        <end position="106"/>
    </location>
</feature>